<feature type="domain" description="N-acetyltransferase" evidence="1">
    <location>
        <begin position="6"/>
        <end position="145"/>
    </location>
</feature>
<gene>
    <name evidence="2" type="ORF">BC962_0544</name>
</gene>
<dbReference type="Proteomes" id="UP000276282">
    <property type="component" value="Unassembled WGS sequence"/>
</dbReference>
<dbReference type="PROSITE" id="PS51186">
    <property type="entry name" value="GNAT"/>
    <property type="match status" value="1"/>
</dbReference>
<dbReference type="InterPro" id="IPR016181">
    <property type="entry name" value="Acyl_CoA_acyltransferase"/>
</dbReference>
<name>A0A495PXK1_9FLAO</name>
<dbReference type="GO" id="GO:0016747">
    <property type="term" value="F:acyltransferase activity, transferring groups other than amino-acyl groups"/>
    <property type="evidence" value="ECO:0007669"/>
    <property type="project" value="InterPro"/>
</dbReference>
<dbReference type="OrthoDB" id="1073140at2"/>
<evidence type="ECO:0000259" key="1">
    <source>
        <dbReference type="PROSITE" id="PS51186"/>
    </source>
</evidence>
<comment type="caution">
    <text evidence="2">The sequence shown here is derived from an EMBL/GenBank/DDBJ whole genome shotgun (WGS) entry which is preliminary data.</text>
</comment>
<keyword evidence="3" id="KW-1185">Reference proteome</keyword>
<dbReference type="Gene3D" id="3.40.630.30">
    <property type="match status" value="1"/>
</dbReference>
<protein>
    <recommendedName>
        <fullName evidence="1">N-acetyltransferase domain-containing protein</fullName>
    </recommendedName>
</protein>
<dbReference type="SUPFAM" id="SSF55729">
    <property type="entry name" value="Acyl-CoA N-acyltransferases (Nat)"/>
    <property type="match status" value="1"/>
</dbReference>
<accession>A0A495PXK1</accession>
<dbReference type="EMBL" id="RBLG01000001">
    <property type="protein sequence ID" value="RKS55578.1"/>
    <property type="molecule type" value="Genomic_DNA"/>
</dbReference>
<proteinExistence type="predicted"/>
<evidence type="ECO:0000313" key="2">
    <source>
        <dbReference type="EMBL" id="RKS55578.1"/>
    </source>
</evidence>
<reference evidence="2 3" key="1">
    <citation type="submission" date="2018-10" db="EMBL/GenBank/DDBJ databases">
        <title>Genomic Encyclopedia of Archaeal and Bacterial Type Strains, Phase II (KMG-II): from individual species to whole genera.</title>
        <authorList>
            <person name="Goeker M."/>
        </authorList>
    </citation>
    <scope>NUCLEOTIDE SEQUENCE [LARGE SCALE GENOMIC DNA]</scope>
    <source>
        <strain evidence="2 3">DSM 19839</strain>
    </source>
</reference>
<dbReference type="AlphaFoldDB" id="A0A495PXK1"/>
<evidence type="ECO:0000313" key="3">
    <source>
        <dbReference type="Proteomes" id="UP000276282"/>
    </source>
</evidence>
<sequence>MNLTHTNFLNLKEKQAVFKLWNQEYPKNLSYSSIKEFDKYLSGLQNLDHVLVKNEQNQILGWYIDFIRYNEVWFAMILDSTIQGKRIGTRLLDEAKKSHKSLNGWVIDHAKYSKMDSTIYRSPLGFYLKNDFIIIKQTRLELPKISAVKITWKEN</sequence>
<dbReference type="InterPro" id="IPR000182">
    <property type="entry name" value="GNAT_dom"/>
</dbReference>
<organism evidence="2 3">
    <name type="scientific">Gillisia mitskevichiae</name>
    <dbReference type="NCBI Taxonomy" id="270921"/>
    <lineage>
        <taxon>Bacteria</taxon>
        <taxon>Pseudomonadati</taxon>
        <taxon>Bacteroidota</taxon>
        <taxon>Flavobacteriia</taxon>
        <taxon>Flavobacteriales</taxon>
        <taxon>Flavobacteriaceae</taxon>
        <taxon>Gillisia</taxon>
    </lineage>
</organism>
<dbReference type="RefSeq" id="WP_121344380.1">
    <property type="nucleotide sequence ID" value="NZ_RBLG01000001.1"/>
</dbReference>